<dbReference type="Pfam" id="PF13435">
    <property type="entry name" value="Cytochrome_C554"/>
    <property type="match status" value="1"/>
</dbReference>
<comment type="caution">
    <text evidence="3">The sequence shown here is derived from an EMBL/GenBank/DDBJ whole genome shotgun (WGS) entry which is preliminary data.</text>
</comment>
<sequence length="382" mass="42691">MTARFLFFAVVTLVIGTLAVSMFDDHDRSDLHRDRASQSAERVTAATVEPTFVGKAVCGECHQDNFQLHQNSGHAQTFHAANQDNIVQHFAGKTADAGTPHGFYTYVSGPDGLQVFRRRTADASDGDVDDETFQYALGSGQNAITLINLDSKTDGDPVLLEHRVSWFRSHGGFGLTPGHLHHVPEEKRELFGELFEGRPLQQCVWCHTTSGEVIGDEVKDLIANVNCEKCHGPGSEHVRQARQSDTPPPYSVGKADWDFESELQLCGNCHRLPRHVDPKDIRDYIPMMLRFQPIGLVRSACYLESEGQMMCSTCHDPHAHFTSKTQQQYIDDCVGCHQPDNDHHTVCSVSTSEGCIDCHMPAMKVEQGMVFHDHWIRVRPEN</sequence>
<dbReference type="EMBL" id="JASZZN010000012">
    <property type="protein sequence ID" value="MDM4017251.1"/>
    <property type="molecule type" value="Genomic_DNA"/>
</dbReference>
<proteinExistence type="predicted"/>
<dbReference type="RefSeq" id="WP_289164690.1">
    <property type="nucleotide sequence ID" value="NZ_JASZZN010000012.1"/>
</dbReference>
<feature type="domain" description="Cytochrome c-552/4" evidence="2">
    <location>
        <begin position="200"/>
        <end position="232"/>
    </location>
</feature>
<protein>
    <submittedName>
        <fullName evidence="3">Multiheme c-type cytochrome</fullName>
    </submittedName>
</protein>
<evidence type="ECO:0000313" key="3">
    <source>
        <dbReference type="EMBL" id="MDM4017251.1"/>
    </source>
</evidence>
<evidence type="ECO:0000259" key="2">
    <source>
        <dbReference type="Pfam" id="PF13435"/>
    </source>
</evidence>
<dbReference type="PANTHER" id="PTHR35038:SF8">
    <property type="entry name" value="C-TYPE POLYHEME CYTOCHROME OMCC"/>
    <property type="match status" value="1"/>
</dbReference>
<dbReference type="InterPro" id="IPR036280">
    <property type="entry name" value="Multihaem_cyt_sf"/>
</dbReference>
<name>A0ABT7PM77_9BACT</name>
<dbReference type="SUPFAM" id="SSF48695">
    <property type="entry name" value="Multiheme cytochromes"/>
    <property type="match status" value="1"/>
</dbReference>
<dbReference type="Gene3D" id="1.10.1130.10">
    <property type="entry name" value="Flavocytochrome C3, Chain A"/>
    <property type="match status" value="1"/>
</dbReference>
<accession>A0ABT7PM77</accession>
<organism evidence="3 4">
    <name type="scientific">Roseiconus lacunae</name>
    <dbReference type="NCBI Taxonomy" id="2605694"/>
    <lineage>
        <taxon>Bacteria</taxon>
        <taxon>Pseudomonadati</taxon>
        <taxon>Planctomycetota</taxon>
        <taxon>Planctomycetia</taxon>
        <taxon>Pirellulales</taxon>
        <taxon>Pirellulaceae</taxon>
        <taxon>Roseiconus</taxon>
    </lineage>
</organism>
<gene>
    <name evidence="3" type="ORF">QTN89_17525</name>
</gene>
<keyword evidence="4" id="KW-1185">Reference proteome</keyword>
<evidence type="ECO:0000313" key="4">
    <source>
        <dbReference type="Proteomes" id="UP001239462"/>
    </source>
</evidence>
<dbReference type="Proteomes" id="UP001239462">
    <property type="component" value="Unassembled WGS sequence"/>
</dbReference>
<evidence type="ECO:0000256" key="1">
    <source>
        <dbReference type="ARBA" id="ARBA00022729"/>
    </source>
</evidence>
<dbReference type="InterPro" id="IPR023155">
    <property type="entry name" value="Cyt_c-552/4"/>
</dbReference>
<dbReference type="InterPro" id="IPR051829">
    <property type="entry name" value="Multiheme_Cytochr_ET"/>
</dbReference>
<keyword evidence="1" id="KW-0732">Signal</keyword>
<reference evidence="3 4" key="1">
    <citation type="submission" date="2023-06" db="EMBL/GenBank/DDBJ databases">
        <title>Roseiconus lacunae JC819 isolated from Gulf of Mannar region, Tamil Nadu.</title>
        <authorList>
            <person name="Pk S."/>
            <person name="Ch S."/>
            <person name="Ch V.R."/>
        </authorList>
    </citation>
    <scope>NUCLEOTIDE SEQUENCE [LARGE SCALE GENOMIC DNA]</scope>
    <source>
        <strain evidence="3 4">JC819</strain>
    </source>
</reference>
<dbReference type="PANTHER" id="PTHR35038">
    <property type="entry name" value="DISSIMILATORY SULFITE REDUCTASE SIRA"/>
    <property type="match status" value="1"/>
</dbReference>